<dbReference type="InterPro" id="IPR036318">
    <property type="entry name" value="FAD-bd_PCMH-like_sf"/>
</dbReference>
<dbReference type="PROSITE" id="PS51387">
    <property type="entry name" value="FAD_PCMH"/>
    <property type="match status" value="1"/>
</dbReference>
<dbReference type="Proteomes" id="UP000799118">
    <property type="component" value="Unassembled WGS sequence"/>
</dbReference>
<dbReference type="Gene3D" id="3.30.43.10">
    <property type="entry name" value="Uridine Diphospho-n-acetylenolpyruvylglucosamine Reductase, domain 2"/>
    <property type="match status" value="1"/>
</dbReference>
<dbReference type="GO" id="GO:0071949">
    <property type="term" value="F:FAD binding"/>
    <property type="evidence" value="ECO:0007669"/>
    <property type="project" value="InterPro"/>
</dbReference>
<protein>
    <recommendedName>
        <fullName evidence="3">FAD-binding PCMH-type domain-containing protein</fullName>
    </recommendedName>
</protein>
<dbReference type="InterPro" id="IPR016169">
    <property type="entry name" value="FAD-bd_PCMH_sub2"/>
</dbReference>
<dbReference type="PANTHER" id="PTHR43762">
    <property type="entry name" value="L-GULONOLACTONE OXIDASE"/>
    <property type="match status" value="1"/>
</dbReference>
<name>A0A6A4GF36_9AGAR</name>
<dbReference type="InterPro" id="IPR016166">
    <property type="entry name" value="FAD-bd_PCMH"/>
</dbReference>
<sequence>MSSGSFAVPSNIDPLEELRKESENDPGLKPLYNIVAGLHQGGLQNGNLFSDLFQLVKNDPELNEFYKDKVDGDLNAVGSALVRALEDGDGPFTRQYEKTGRVDVLKEDSPLNSIPKKPSFIYKDFINLVATEGKQSPDVKEGDGKPMVYLQNEIFQNWGRTVKNTPSYTFTARTRIGVQNLVRWARRPEVNKRVRVAGFRHTWGDLYSADGEIIVVLLPLSTTIDLPSVLVIDAKSDLQGINVTESNGQYLAKICAGTTNDQFREWCLKNRTVALPLNVIMVEITFGGSNAPICHGAGLSTSTLSDLVAEVEYVDPQGNIQTVNDPAQLRAAAGCFGLLGVVLSITLRVDKMQKAVMQPRKIPAPLAIPPPPNYDYAEAPAWMDISQYSKEQLADAQKKFEETIEKEYYVEWFWFPFQADVWVNTWQRAEVTIAEELDAYPSNLQAALQWLEGFFAEVINNWSKYQTLPGWLQAFIFGLFEEKNAIHTYVSEALHFRRGTRTSLYRKNMRCLDSEWEIPIPAVKGGMTRDYSIIQRAWWDGITAFYKNLDTCPMRVTLEMRITGSSNVLLAPQRHNDLGTCSIEVLTTLNTTPSEWKDYKQHILDKWASYTDANGKPLNIRPHWAKEWQGLKVRGKDVIQYLREDAYAEELEEFVDILSKITSERGSSLDETRKRFSNPLLDQLIFGVKPSLIVEEPPKIISNPSGPEKVKRRWIAGLCCF</sequence>
<dbReference type="EMBL" id="ML770256">
    <property type="protein sequence ID" value="KAE9384003.1"/>
    <property type="molecule type" value="Genomic_DNA"/>
</dbReference>
<dbReference type="InterPro" id="IPR010031">
    <property type="entry name" value="FAD_lactone_oxidase-like"/>
</dbReference>
<reference evidence="4" key="1">
    <citation type="journal article" date="2019" name="Environ. Microbiol.">
        <title>Fungal ecological strategies reflected in gene transcription - a case study of two litter decomposers.</title>
        <authorList>
            <person name="Barbi F."/>
            <person name="Kohler A."/>
            <person name="Barry K."/>
            <person name="Baskaran P."/>
            <person name="Daum C."/>
            <person name="Fauchery L."/>
            <person name="Ihrmark K."/>
            <person name="Kuo A."/>
            <person name="LaButti K."/>
            <person name="Lipzen A."/>
            <person name="Morin E."/>
            <person name="Grigoriev I.V."/>
            <person name="Henrissat B."/>
            <person name="Lindahl B."/>
            <person name="Martin F."/>
        </authorList>
    </citation>
    <scope>NUCLEOTIDE SEQUENCE</scope>
    <source>
        <strain evidence="4">JB14</strain>
    </source>
</reference>
<evidence type="ECO:0000313" key="5">
    <source>
        <dbReference type="Proteomes" id="UP000799118"/>
    </source>
</evidence>
<dbReference type="GO" id="GO:0016020">
    <property type="term" value="C:membrane"/>
    <property type="evidence" value="ECO:0007669"/>
    <property type="project" value="InterPro"/>
</dbReference>
<dbReference type="SUPFAM" id="SSF56176">
    <property type="entry name" value="FAD-binding/transporter-associated domain-like"/>
    <property type="match status" value="1"/>
</dbReference>
<keyword evidence="1" id="KW-0560">Oxidoreductase</keyword>
<evidence type="ECO:0000256" key="2">
    <source>
        <dbReference type="SAM" id="MobiDB-lite"/>
    </source>
</evidence>
<dbReference type="OrthoDB" id="610608at2759"/>
<organism evidence="4 5">
    <name type="scientific">Gymnopus androsaceus JB14</name>
    <dbReference type="NCBI Taxonomy" id="1447944"/>
    <lineage>
        <taxon>Eukaryota</taxon>
        <taxon>Fungi</taxon>
        <taxon>Dikarya</taxon>
        <taxon>Basidiomycota</taxon>
        <taxon>Agaricomycotina</taxon>
        <taxon>Agaricomycetes</taxon>
        <taxon>Agaricomycetidae</taxon>
        <taxon>Agaricales</taxon>
        <taxon>Marasmiineae</taxon>
        <taxon>Omphalotaceae</taxon>
        <taxon>Gymnopus</taxon>
    </lineage>
</organism>
<feature type="region of interest" description="Disordered" evidence="2">
    <location>
        <begin position="1"/>
        <end position="23"/>
    </location>
</feature>
<feature type="domain" description="FAD-binding PCMH-type" evidence="3">
    <location>
        <begin position="162"/>
        <end position="352"/>
    </location>
</feature>
<gene>
    <name evidence="4" type="ORF">BT96DRAFT_929499</name>
</gene>
<dbReference type="GO" id="GO:0005739">
    <property type="term" value="C:mitochondrion"/>
    <property type="evidence" value="ECO:0007669"/>
    <property type="project" value="TreeGrafter"/>
</dbReference>
<dbReference type="AlphaFoldDB" id="A0A6A4GF36"/>
<dbReference type="GO" id="GO:0003885">
    <property type="term" value="F:D-arabinono-1,4-lactone oxidase activity"/>
    <property type="evidence" value="ECO:0007669"/>
    <property type="project" value="InterPro"/>
</dbReference>
<dbReference type="Gene3D" id="3.30.465.10">
    <property type="match status" value="1"/>
</dbReference>
<dbReference type="InterPro" id="IPR007173">
    <property type="entry name" value="ALO_C"/>
</dbReference>
<dbReference type="InterPro" id="IPR016167">
    <property type="entry name" value="FAD-bd_PCMH_sub1"/>
</dbReference>
<proteinExistence type="predicted"/>
<evidence type="ECO:0000256" key="1">
    <source>
        <dbReference type="ARBA" id="ARBA00023002"/>
    </source>
</evidence>
<evidence type="ECO:0000259" key="3">
    <source>
        <dbReference type="PROSITE" id="PS51387"/>
    </source>
</evidence>
<accession>A0A6A4GF36</accession>
<dbReference type="Pfam" id="PF04030">
    <property type="entry name" value="ALO"/>
    <property type="match status" value="1"/>
</dbReference>
<dbReference type="PANTHER" id="PTHR43762:SF1">
    <property type="entry name" value="D-ARABINONO-1,4-LACTONE OXIDASE"/>
    <property type="match status" value="1"/>
</dbReference>
<keyword evidence="5" id="KW-1185">Reference proteome</keyword>
<evidence type="ECO:0000313" key="4">
    <source>
        <dbReference type="EMBL" id="KAE9384003.1"/>
    </source>
</evidence>